<evidence type="ECO:0008006" key="4">
    <source>
        <dbReference type="Google" id="ProtNLM"/>
    </source>
</evidence>
<accession>A0A9X2B079</accession>
<reference evidence="2" key="1">
    <citation type="submission" date="2022-04" db="EMBL/GenBank/DDBJ databases">
        <title>Corynebacterium kalidii LD5P10.</title>
        <authorList>
            <person name="Sun J.Q."/>
        </authorList>
    </citation>
    <scope>NUCLEOTIDE SEQUENCE</scope>
    <source>
        <strain evidence="2">LD5P10</strain>
    </source>
</reference>
<name>A0A9X2B079_9CORY</name>
<organism evidence="2 3">
    <name type="scientific">Corynebacterium kalidii</name>
    <dbReference type="NCBI Taxonomy" id="2931982"/>
    <lineage>
        <taxon>Bacteria</taxon>
        <taxon>Bacillati</taxon>
        <taxon>Actinomycetota</taxon>
        <taxon>Actinomycetes</taxon>
        <taxon>Mycobacteriales</taxon>
        <taxon>Corynebacteriaceae</taxon>
        <taxon>Corynebacterium</taxon>
    </lineage>
</organism>
<sequence length="103" mass="11628">MPRRNRRQAGPDGTLRRDGSSYLGTRREDAPSWAGGTSGWAESYLVRRIGAQAAVKYYVCPGCNQNIPPGVAHVVAWPDSHRGGDDRRHWHSGCWERRRTGRR</sequence>
<keyword evidence="3" id="KW-1185">Reference proteome</keyword>
<evidence type="ECO:0000256" key="1">
    <source>
        <dbReference type="SAM" id="MobiDB-lite"/>
    </source>
</evidence>
<evidence type="ECO:0000313" key="2">
    <source>
        <dbReference type="EMBL" id="MCJ7859347.1"/>
    </source>
</evidence>
<comment type="caution">
    <text evidence="2">The sequence shown here is derived from an EMBL/GenBank/DDBJ whole genome shotgun (WGS) entry which is preliminary data.</text>
</comment>
<dbReference type="AlphaFoldDB" id="A0A9X2B079"/>
<feature type="compositionally biased region" description="Basic and acidic residues" evidence="1">
    <location>
        <begin position="14"/>
        <end position="30"/>
    </location>
</feature>
<dbReference type="RefSeq" id="WP_244805070.1">
    <property type="nucleotide sequence ID" value="NZ_JALIEA010000017.1"/>
</dbReference>
<evidence type="ECO:0000313" key="3">
    <source>
        <dbReference type="Proteomes" id="UP001139207"/>
    </source>
</evidence>
<dbReference type="EMBL" id="JALIEA010000017">
    <property type="protein sequence ID" value="MCJ7859347.1"/>
    <property type="molecule type" value="Genomic_DNA"/>
</dbReference>
<protein>
    <recommendedName>
        <fullName evidence="4">ATP/GTP-binding protein</fullName>
    </recommendedName>
</protein>
<dbReference type="Proteomes" id="UP001139207">
    <property type="component" value="Unassembled WGS sequence"/>
</dbReference>
<feature type="region of interest" description="Disordered" evidence="1">
    <location>
        <begin position="1"/>
        <end position="35"/>
    </location>
</feature>
<gene>
    <name evidence="2" type="ORF">MUN33_11595</name>
</gene>
<proteinExistence type="predicted"/>